<accession>A9AUX7</accession>
<keyword evidence="4" id="KW-1185">Reference proteome</keyword>
<dbReference type="InParanoid" id="A9AUX7"/>
<name>A9AUX7_HERA2</name>
<dbReference type="EMBL" id="CP000875">
    <property type="protein sequence ID" value="ABX06565.1"/>
    <property type="molecule type" value="Genomic_DNA"/>
</dbReference>
<feature type="transmembrane region" description="Helical" evidence="1">
    <location>
        <begin position="6"/>
        <end position="28"/>
    </location>
</feature>
<dbReference type="Proteomes" id="UP000000787">
    <property type="component" value="Chromosome"/>
</dbReference>
<feature type="transmembrane region" description="Helical" evidence="1">
    <location>
        <begin position="141"/>
        <end position="162"/>
    </location>
</feature>
<dbReference type="HOGENOM" id="CLU_1494294_0_0_0"/>
<feature type="transmembrane region" description="Helical" evidence="1">
    <location>
        <begin position="35"/>
        <end position="54"/>
    </location>
</feature>
<evidence type="ECO:0000313" key="3">
    <source>
        <dbReference type="EMBL" id="ABX06565.1"/>
    </source>
</evidence>
<dbReference type="InterPro" id="IPR019251">
    <property type="entry name" value="DUF2231_TM"/>
</dbReference>
<keyword evidence="1" id="KW-0812">Transmembrane</keyword>
<feature type="domain" description="DUF2231" evidence="2">
    <location>
        <begin position="8"/>
        <end position="175"/>
    </location>
</feature>
<keyword evidence="1" id="KW-1133">Transmembrane helix</keyword>
<dbReference type="Pfam" id="PF09990">
    <property type="entry name" value="DUF2231"/>
    <property type="match status" value="1"/>
</dbReference>
<sequence>MTDLAQYHPLLVHAPLMLLPTAILLRVLHLIWPKAGFRLTAIVLLVAGIGLGILSEESGEAAEHVAEARSANVEDIQATGTIPEMFGEGSLLETHASLAETTVIVFMLLLISEAMLLFLSQPLFARWRGSFSLPSGLHKPLEIGWVVVGVAAIALVVLTGHYGGKLVYEHGIGVSLSAMQ</sequence>
<dbReference type="KEGG" id="hau:Haur_3931"/>
<organism evidence="3 4">
    <name type="scientific">Herpetosiphon aurantiacus (strain ATCC 23779 / DSM 785 / 114-95)</name>
    <dbReference type="NCBI Taxonomy" id="316274"/>
    <lineage>
        <taxon>Bacteria</taxon>
        <taxon>Bacillati</taxon>
        <taxon>Chloroflexota</taxon>
        <taxon>Chloroflexia</taxon>
        <taxon>Herpetosiphonales</taxon>
        <taxon>Herpetosiphonaceae</taxon>
        <taxon>Herpetosiphon</taxon>
    </lineage>
</organism>
<feature type="transmembrane region" description="Helical" evidence="1">
    <location>
        <begin position="101"/>
        <end position="120"/>
    </location>
</feature>
<proteinExistence type="predicted"/>
<evidence type="ECO:0000313" key="4">
    <source>
        <dbReference type="Proteomes" id="UP000000787"/>
    </source>
</evidence>
<evidence type="ECO:0000256" key="1">
    <source>
        <dbReference type="SAM" id="Phobius"/>
    </source>
</evidence>
<dbReference type="STRING" id="316274.Haur_3931"/>
<keyword evidence="1" id="KW-0472">Membrane</keyword>
<protein>
    <recommendedName>
        <fullName evidence="2">DUF2231 domain-containing protein</fullName>
    </recommendedName>
</protein>
<dbReference type="BioCyc" id="HAUR316274:GHYA-3973-MONOMER"/>
<dbReference type="AlphaFoldDB" id="A9AUX7"/>
<gene>
    <name evidence="3" type="ordered locus">Haur_3931</name>
</gene>
<evidence type="ECO:0000259" key="2">
    <source>
        <dbReference type="Pfam" id="PF09990"/>
    </source>
</evidence>
<reference evidence="3 4" key="1">
    <citation type="journal article" date="2011" name="Stand. Genomic Sci.">
        <title>Complete genome sequence of the filamentous gliding predatory bacterium Herpetosiphon aurantiacus type strain (114-95(T)).</title>
        <authorList>
            <person name="Kiss H."/>
            <person name="Nett M."/>
            <person name="Domin N."/>
            <person name="Martin K."/>
            <person name="Maresca J.A."/>
            <person name="Copeland A."/>
            <person name="Lapidus A."/>
            <person name="Lucas S."/>
            <person name="Berry K.W."/>
            <person name="Glavina Del Rio T."/>
            <person name="Dalin E."/>
            <person name="Tice H."/>
            <person name="Pitluck S."/>
            <person name="Richardson P."/>
            <person name="Bruce D."/>
            <person name="Goodwin L."/>
            <person name="Han C."/>
            <person name="Detter J.C."/>
            <person name="Schmutz J."/>
            <person name="Brettin T."/>
            <person name="Land M."/>
            <person name="Hauser L."/>
            <person name="Kyrpides N.C."/>
            <person name="Ivanova N."/>
            <person name="Goker M."/>
            <person name="Woyke T."/>
            <person name="Klenk H.P."/>
            <person name="Bryant D.A."/>
        </authorList>
    </citation>
    <scope>NUCLEOTIDE SEQUENCE [LARGE SCALE GENOMIC DNA]</scope>
    <source>
        <strain evidence="4">ATCC 23779 / DSM 785 / 114-95</strain>
    </source>
</reference>